<evidence type="ECO:0000256" key="1">
    <source>
        <dbReference type="ARBA" id="ARBA00004141"/>
    </source>
</evidence>
<evidence type="ECO:0000313" key="10">
    <source>
        <dbReference type="EMBL" id="TLG91079.1"/>
    </source>
</evidence>
<evidence type="ECO:0000313" key="11">
    <source>
        <dbReference type="Proteomes" id="UP000304941"/>
    </source>
</evidence>
<comment type="similarity">
    <text evidence="2 8">Belongs to the sodium:solute symporter (SSF) (TC 2.A.21) family.</text>
</comment>
<accession>A0ABY2U4H1</accession>
<protein>
    <submittedName>
        <fullName evidence="10">Sodium:solute symporter</fullName>
    </submittedName>
</protein>
<comment type="subcellular location">
    <subcellularLocation>
        <location evidence="1">Membrane</location>
        <topology evidence="1">Multi-pass membrane protein</topology>
    </subcellularLocation>
</comment>
<reference evidence="10 11" key="1">
    <citation type="submission" date="2019-05" db="EMBL/GenBank/DDBJ databases">
        <title>Pseudomonas edaphica sp. nov., isolated from rhizospheric soil of Cistus ladanifer L. in Spain.</title>
        <authorList>
            <person name="Peix A."/>
        </authorList>
    </citation>
    <scope>NUCLEOTIDE SEQUENCE [LARGE SCALE GENOMIC DNA]</scope>
    <source>
        <strain evidence="10 11">RD25</strain>
    </source>
</reference>
<evidence type="ECO:0000256" key="5">
    <source>
        <dbReference type="ARBA" id="ARBA00022847"/>
    </source>
</evidence>
<feature type="transmembrane region" description="Helical" evidence="9">
    <location>
        <begin position="312"/>
        <end position="333"/>
    </location>
</feature>
<keyword evidence="4 9" id="KW-0812">Transmembrane</keyword>
<dbReference type="PROSITE" id="PS50283">
    <property type="entry name" value="NA_SOLUT_SYMP_3"/>
    <property type="match status" value="1"/>
</dbReference>
<keyword evidence="5" id="KW-0769">Symport</keyword>
<evidence type="ECO:0000256" key="8">
    <source>
        <dbReference type="RuleBase" id="RU362091"/>
    </source>
</evidence>
<dbReference type="RefSeq" id="WP_138451618.1">
    <property type="nucleotide sequence ID" value="NZ_VBVZ01000193.1"/>
</dbReference>
<dbReference type="EMBL" id="VBVZ01000193">
    <property type="protein sequence ID" value="TLG91079.1"/>
    <property type="molecule type" value="Genomic_DNA"/>
</dbReference>
<evidence type="ECO:0000256" key="3">
    <source>
        <dbReference type="ARBA" id="ARBA00022448"/>
    </source>
</evidence>
<evidence type="ECO:0000256" key="7">
    <source>
        <dbReference type="ARBA" id="ARBA00023136"/>
    </source>
</evidence>
<organism evidence="10 11">
    <name type="scientific">Pseudomonas edaphica</name>
    <dbReference type="NCBI Taxonomy" id="2006980"/>
    <lineage>
        <taxon>Bacteria</taxon>
        <taxon>Pseudomonadati</taxon>
        <taxon>Pseudomonadota</taxon>
        <taxon>Gammaproteobacteria</taxon>
        <taxon>Pseudomonadales</taxon>
        <taxon>Pseudomonadaceae</taxon>
        <taxon>Pseudomonas</taxon>
    </lineage>
</organism>
<gene>
    <name evidence="10" type="ORF">FEM54_14765</name>
</gene>
<evidence type="ECO:0000256" key="6">
    <source>
        <dbReference type="ARBA" id="ARBA00022989"/>
    </source>
</evidence>
<feature type="transmembrane region" description="Helical" evidence="9">
    <location>
        <begin position="448"/>
        <end position="468"/>
    </location>
</feature>
<proteinExistence type="inferred from homology"/>
<feature type="transmembrane region" description="Helical" evidence="9">
    <location>
        <begin position="274"/>
        <end position="300"/>
    </location>
</feature>
<dbReference type="InterPro" id="IPR001734">
    <property type="entry name" value="Na/solute_symporter"/>
</dbReference>
<keyword evidence="7 9" id="KW-0472">Membrane</keyword>
<evidence type="ECO:0000256" key="9">
    <source>
        <dbReference type="SAM" id="Phobius"/>
    </source>
</evidence>
<feature type="transmembrane region" description="Helical" evidence="9">
    <location>
        <begin position="82"/>
        <end position="102"/>
    </location>
</feature>
<feature type="transmembrane region" description="Helical" evidence="9">
    <location>
        <begin position="191"/>
        <end position="208"/>
    </location>
</feature>
<feature type="transmembrane region" description="Helical" evidence="9">
    <location>
        <begin position="423"/>
        <end position="441"/>
    </location>
</feature>
<keyword evidence="6 9" id="KW-1133">Transmembrane helix</keyword>
<comment type="caution">
    <text evidence="10">The sequence shown here is derived from an EMBL/GenBank/DDBJ whole genome shotgun (WGS) entry which is preliminary data.</text>
</comment>
<evidence type="ECO:0000256" key="2">
    <source>
        <dbReference type="ARBA" id="ARBA00006434"/>
    </source>
</evidence>
<feature type="transmembrane region" description="Helical" evidence="9">
    <location>
        <begin position="51"/>
        <end position="76"/>
    </location>
</feature>
<feature type="transmembrane region" description="Helical" evidence="9">
    <location>
        <begin position="369"/>
        <end position="388"/>
    </location>
</feature>
<evidence type="ECO:0000256" key="4">
    <source>
        <dbReference type="ARBA" id="ARBA00022692"/>
    </source>
</evidence>
<sequence length="496" mass="52841">MLSNTQPLPAALGWALIIGLGLFLTAVALTVRTRLVRNTKDYIIANRKVGLGFSIGAVIAVWTWSMAIVMSAASAYTWGLSGLLWFTIPNGIAIILLAPLALRLRKVVPNGYTIPDYIRTRLSSNFSAALATLIMLLALLFSILINLKGTVLVTSAVFGLKPLAVVAVVLVIVTLYSYLGGLWTSTITGTLNTLLILVPLAVIVLFALEKIGGAEWVFNSLAQQNSEYLSILSYEAAAAFGLTLSLGLLGASISDQSFWQKAWAVKPRHLSRTFIWGGALFYPIPIIAGILGLVGLGYGVTLPQIGGDAASIGPYVIAHIGLPVTLVALYVFVVLNCSYSTIDGAFSAISSLVSVNVLMPLFPRLPGNALFTLTKLSMVIFGVIAGAIVMSGWDFVSLVLLAQSLNASILFPLLLAITWHRTTAAGFSWGIILAVVIGMTVRHFYGELAGILTITGISAIVPLTLGLLSRKTFNFDDYSRQLQASNDVESRVSHAA</sequence>
<keyword evidence="11" id="KW-1185">Reference proteome</keyword>
<feature type="transmembrane region" description="Helical" evidence="9">
    <location>
        <begin position="151"/>
        <end position="179"/>
    </location>
</feature>
<feature type="transmembrane region" description="Helical" evidence="9">
    <location>
        <begin position="395"/>
        <end position="417"/>
    </location>
</feature>
<name>A0ABY2U4H1_9PSED</name>
<dbReference type="InterPro" id="IPR038377">
    <property type="entry name" value="Na/Glc_symporter_sf"/>
</dbReference>
<feature type="transmembrane region" description="Helical" evidence="9">
    <location>
        <begin position="12"/>
        <end position="31"/>
    </location>
</feature>
<dbReference type="Gene3D" id="1.20.1730.10">
    <property type="entry name" value="Sodium/glucose cotransporter"/>
    <property type="match status" value="1"/>
</dbReference>
<dbReference type="InterPro" id="IPR050277">
    <property type="entry name" value="Sodium:Solute_Symporter"/>
</dbReference>
<dbReference type="Pfam" id="PF00474">
    <property type="entry name" value="SSF"/>
    <property type="match status" value="1"/>
</dbReference>
<dbReference type="PANTHER" id="PTHR48086">
    <property type="entry name" value="SODIUM/PROLINE SYMPORTER-RELATED"/>
    <property type="match status" value="1"/>
</dbReference>
<feature type="transmembrane region" description="Helical" evidence="9">
    <location>
        <begin position="228"/>
        <end position="253"/>
    </location>
</feature>
<dbReference type="PANTHER" id="PTHR48086:SF10">
    <property type="entry name" value="AGR155CP"/>
    <property type="match status" value="1"/>
</dbReference>
<feature type="transmembrane region" description="Helical" evidence="9">
    <location>
        <begin position="122"/>
        <end position="145"/>
    </location>
</feature>
<dbReference type="Proteomes" id="UP000304941">
    <property type="component" value="Unassembled WGS sequence"/>
</dbReference>
<keyword evidence="3" id="KW-0813">Transport</keyword>